<comment type="caution">
    <text evidence="2">The sequence shown here is derived from an EMBL/GenBank/DDBJ whole genome shotgun (WGS) entry which is preliminary data.</text>
</comment>
<name>A0A6N9PZ71_9BACL</name>
<organism evidence="2 3">
    <name type="scientific">Chengkuizengella marina</name>
    <dbReference type="NCBI Taxonomy" id="2507566"/>
    <lineage>
        <taxon>Bacteria</taxon>
        <taxon>Bacillati</taxon>
        <taxon>Bacillota</taxon>
        <taxon>Bacilli</taxon>
        <taxon>Bacillales</taxon>
        <taxon>Paenibacillaceae</taxon>
        <taxon>Chengkuizengella</taxon>
    </lineage>
</organism>
<dbReference type="Proteomes" id="UP000448943">
    <property type="component" value="Unassembled WGS sequence"/>
</dbReference>
<dbReference type="EMBL" id="SIJB01000005">
    <property type="protein sequence ID" value="NBI27723.1"/>
    <property type="molecule type" value="Genomic_DNA"/>
</dbReference>
<dbReference type="OrthoDB" id="2990399at2"/>
<accession>A0A6N9PZ71</accession>
<dbReference type="InterPro" id="IPR029044">
    <property type="entry name" value="Nucleotide-diphossugar_trans"/>
</dbReference>
<protein>
    <recommendedName>
        <fullName evidence="4">Glycosyl transferase family 2</fullName>
    </recommendedName>
</protein>
<gene>
    <name evidence="2" type="ORF">ERL59_01950</name>
</gene>
<dbReference type="Gene3D" id="3.90.550.10">
    <property type="entry name" value="Spore Coat Polysaccharide Biosynthesis Protein SpsA, Chain A"/>
    <property type="match status" value="1"/>
</dbReference>
<reference evidence="2 3" key="1">
    <citation type="submission" date="2019-01" db="EMBL/GenBank/DDBJ databases">
        <title>Chengkuizengella sp. nov., isolated from deep-sea sediment of East Pacific Ocean.</title>
        <authorList>
            <person name="Yang J."/>
            <person name="Lai Q."/>
            <person name="Shao Z."/>
        </authorList>
    </citation>
    <scope>NUCLEOTIDE SEQUENCE [LARGE SCALE GENOMIC DNA]</scope>
    <source>
        <strain evidence="2 3">YPA3-1-1</strain>
    </source>
</reference>
<dbReference type="RefSeq" id="WP_160643947.1">
    <property type="nucleotide sequence ID" value="NZ_SIJB01000005.1"/>
</dbReference>
<keyword evidence="3" id="KW-1185">Reference proteome</keyword>
<feature type="transmembrane region" description="Helical" evidence="1">
    <location>
        <begin position="6"/>
        <end position="27"/>
    </location>
</feature>
<evidence type="ECO:0000313" key="2">
    <source>
        <dbReference type="EMBL" id="NBI27723.1"/>
    </source>
</evidence>
<keyword evidence="1" id="KW-0472">Membrane</keyword>
<sequence length="134" mass="15536">MIAGIFTIIGIYALCALIVHVSHYFHLKKKGEIELQKVHYVIISYQNEKLIEWVLRSIFFFFWFHGKEVKITVVDKGSTDDTLAITNRMILHKDLQIKSVSINERINLENKIIDKNVTVIDLTKDIGLQNNPLL</sequence>
<dbReference type="SUPFAM" id="SSF53448">
    <property type="entry name" value="Nucleotide-diphospho-sugar transferases"/>
    <property type="match status" value="1"/>
</dbReference>
<evidence type="ECO:0008006" key="4">
    <source>
        <dbReference type="Google" id="ProtNLM"/>
    </source>
</evidence>
<keyword evidence="1" id="KW-1133">Transmembrane helix</keyword>
<proteinExistence type="predicted"/>
<evidence type="ECO:0000256" key="1">
    <source>
        <dbReference type="SAM" id="Phobius"/>
    </source>
</evidence>
<keyword evidence="1" id="KW-0812">Transmembrane</keyword>
<dbReference type="AlphaFoldDB" id="A0A6N9PZ71"/>
<evidence type="ECO:0000313" key="3">
    <source>
        <dbReference type="Proteomes" id="UP000448943"/>
    </source>
</evidence>